<dbReference type="AlphaFoldDB" id="A0A9W6P9X9"/>
<dbReference type="EMBL" id="BSQG01000009">
    <property type="protein sequence ID" value="GLU49845.1"/>
    <property type="molecule type" value="Genomic_DNA"/>
</dbReference>
<protein>
    <submittedName>
        <fullName evidence="1">Uncharacterized protein</fullName>
    </submittedName>
</protein>
<gene>
    <name evidence="1" type="ORF">Nans01_41960</name>
</gene>
<accession>A0A9W6P9X9</accession>
<dbReference type="Proteomes" id="UP001165092">
    <property type="component" value="Unassembled WGS sequence"/>
</dbReference>
<proteinExistence type="predicted"/>
<comment type="caution">
    <text evidence="1">The sequence shown here is derived from an EMBL/GenBank/DDBJ whole genome shotgun (WGS) entry which is preliminary data.</text>
</comment>
<sequence>MSILISLAALVVVVAVVVWLWPESTTDRDTIRAIAKRRKETRR</sequence>
<evidence type="ECO:0000313" key="2">
    <source>
        <dbReference type="Proteomes" id="UP001165092"/>
    </source>
</evidence>
<organism evidence="1 2">
    <name type="scientific">Nocardiopsis ansamitocini</name>
    <dbReference type="NCBI Taxonomy" id="1670832"/>
    <lineage>
        <taxon>Bacteria</taxon>
        <taxon>Bacillati</taxon>
        <taxon>Actinomycetota</taxon>
        <taxon>Actinomycetes</taxon>
        <taxon>Streptosporangiales</taxon>
        <taxon>Nocardiopsidaceae</taxon>
        <taxon>Nocardiopsis</taxon>
    </lineage>
</organism>
<name>A0A9W6P9X9_9ACTN</name>
<evidence type="ECO:0000313" key="1">
    <source>
        <dbReference type="EMBL" id="GLU49845.1"/>
    </source>
</evidence>
<keyword evidence="2" id="KW-1185">Reference proteome</keyword>
<dbReference type="RefSeq" id="WP_285761381.1">
    <property type="nucleotide sequence ID" value="NZ_BSQG01000009.1"/>
</dbReference>
<reference evidence="1" key="1">
    <citation type="submission" date="2023-02" db="EMBL/GenBank/DDBJ databases">
        <title>Nocardiopsis ansamitocini NBRC 112285.</title>
        <authorList>
            <person name="Ichikawa N."/>
            <person name="Sato H."/>
            <person name="Tonouchi N."/>
        </authorList>
    </citation>
    <scope>NUCLEOTIDE SEQUENCE</scope>
    <source>
        <strain evidence="1">NBRC 112285</strain>
    </source>
</reference>